<dbReference type="EMBL" id="JAYWIO010000002">
    <property type="protein sequence ID" value="KAK7282435.1"/>
    <property type="molecule type" value="Genomic_DNA"/>
</dbReference>
<feature type="compositionally biased region" description="Basic residues" evidence="1">
    <location>
        <begin position="125"/>
        <end position="140"/>
    </location>
</feature>
<evidence type="ECO:0000313" key="3">
    <source>
        <dbReference type="Proteomes" id="UP001372338"/>
    </source>
</evidence>
<accession>A0AAN9ILW1</accession>
<feature type="compositionally biased region" description="Low complexity" evidence="1">
    <location>
        <begin position="155"/>
        <end position="168"/>
    </location>
</feature>
<comment type="caution">
    <text evidence="2">The sequence shown here is derived from an EMBL/GenBank/DDBJ whole genome shotgun (WGS) entry which is preliminary data.</text>
</comment>
<feature type="compositionally biased region" description="Polar residues" evidence="1">
    <location>
        <begin position="172"/>
        <end position="183"/>
    </location>
</feature>
<gene>
    <name evidence="2" type="ORF">RIF29_11201</name>
</gene>
<evidence type="ECO:0000313" key="2">
    <source>
        <dbReference type="EMBL" id="KAK7282435.1"/>
    </source>
</evidence>
<name>A0AAN9ILW1_CROPI</name>
<keyword evidence="3" id="KW-1185">Reference proteome</keyword>
<reference evidence="2 3" key="1">
    <citation type="submission" date="2024-01" db="EMBL/GenBank/DDBJ databases">
        <title>The genomes of 5 underutilized Papilionoideae crops provide insights into root nodulation and disease resistanc.</title>
        <authorList>
            <person name="Yuan L."/>
        </authorList>
    </citation>
    <scope>NUCLEOTIDE SEQUENCE [LARGE SCALE GENOMIC DNA]</scope>
    <source>
        <strain evidence="2">ZHUSHIDOU_FW_LH</strain>
        <tissue evidence="2">Leaf</tissue>
    </source>
</reference>
<protein>
    <submittedName>
        <fullName evidence="2">Uncharacterized protein</fullName>
    </submittedName>
</protein>
<dbReference type="AlphaFoldDB" id="A0AAN9ILW1"/>
<sequence>MKEVEEHKTEWAKHRNKIFSLQLERDDWMNRAKITRERFHSHKKESEHQIAVQESIAEKKKLEEHIQILEWSENVPSDLQSVGIAESRAAFAEVAVWTDNSGKPVVACAICLTNEKNLAFGCRHMHSHSHHPSSLRHSHRSAATPPQVRSPQQLRATSASVTAPSPARSRQKQLPATSCQKLGQSDLKI</sequence>
<proteinExistence type="predicted"/>
<organism evidence="2 3">
    <name type="scientific">Crotalaria pallida</name>
    <name type="common">Smooth rattlebox</name>
    <name type="synonym">Crotalaria striata</name>
    <dbReference type="NCBI Taxonomy" id="3830"/>
    <lineage>
        <taxon>Eukaryota</taxon>
        <taxon>Viridiplantae</taxon>
        <taxon>Streptophyta</taxon>
        <taxon>Embryophyta</taxon>
        <taxon>Tracheophyta</taxon>
        <taxon>Spermatophyta</taxon>
        <taxon>Magnoliopsida</taxon>
        <taxon>eudicotyledons</taxon>
        <taxon>Gunneridae</taxon>
        <taxon>Pentapetalae</taxon>
        <taxon>rosids</taxon>
        <taxon>fabids</taxon>
        <taxon>Fabales</taxon>
        <taxon>Fabaceae</taxon>
        <taxon>Papilionoideae</taxon>
        <taxon>50 kb inversion clade</taxon>
        <taxon>genistoids sensu lato</taxon>
        <taxon>core genistoids</taxon>
        <taxon>Crotalarieae</taxon>
        <taxon>Crotalaria</taxon>
    </lineage>
</organism>
<feature type="region of interest" description="Disordered" evidence="1">
    <location>
        <begin position="125"/>
        <end position="189"/>
    </location>
</feature>
<evidence type="ECO:0000256" key="1">
    <source>
        <dbReference type="SAM" id="MobiDB-lite"/>
    </source>
</evidence>
<dbReference type="Proteomes" id="UP001372338">
    <property type="component" value="Unassembled WGS sequence"/>
</dbReference>